<comment type="similarity">
    <text evidence="1">Belongs to the sigma-70 factor family. ECF subfamily.</text>
</comment>
<keyword evidence="5" id="KW-0804">Transcription</keyword>
<dbReference type="GO" id="GO:0016987">
    <property type="term" value="F:sigma factor activity"/>
    <property type="evidence" value="ECO:0007669"/>
    <property type="project" value="UniProtKB-KW"/>
</dbReference>
<dbReference type="OrthoDB" id="158189at2"/>
<dbReference type="CDD" id="cd06171">
    <property type="entry name" value="Sigma70_r4"/>
    <property type="match status" value="1"/>
</dbReference>
<keyword evidence="9" id="KW-1185">Reference proteome</keyword>
<keyword evidence="2" id="KW-0805">Transcription regulation</keyword>
<accession>A0A5A5TDU9</accession>
<dbReference type="Gene3D" id="1.10.1740.10">
    <property type="match status" value="1"/>
</dbReference>
<dbReference type="Pfam" id="PF08281">
    <property type="entry name" value="Sigma70_r4_2"/>
    <property type="match status" value="1"/>
</dbReference>
<evidence type="ECO:0000259" key="7">
    <source>
        <dbReference type="Pfam" id="PF08281"/>
    </source>
</evidence>
<evidence type="ECO:0000256" key="2">
    <source>
        <dbReference type="ARBA" id="ARBA00023015"/>
    </source>
</evidence>
<dbReference type="InterPro" id="IPR014284">
    <property type="entry name" value="RNA_pol_sigma-70_dom"/>
</dbReference>
<dbReference type="InterPro" id="IPR013325">
    <property type="entry name" value="RNA_pol_sigma_r2"/>
</dbReference>
<evidence type="ECO:0000256" key="3">
    <source>
        <dbReference type="ARBA" id="ARBA00023082"/>
    </source>
</evidence>
<dbReference type="RefSeq" id="WP_149402522.1">
    <property type="nucleotide sequence ID" value="NZ_BIXY01000046.1"/>
</dbReference>
<gene>
    <name evidence="8" type="primary">algU_2</name>
    <name evidence="8" type="ORF">KDI_31560</name>
</gene>
<dbReference type="InterPro" id="IPR013324">
    <property type="entry name" value="RNA_pol_sigma_r3/r4-like"/>
</dbReference>
<dbReference type="InterPro" id="IPR007627">
    <property type="entry name" value="RNA_pol_sigma70_r2"/>
</dbReference>
<dbReference type="InterPro" id="IPR036388">
    <property type="entry name" value="WH-like_DNA-bd_sf"/>
</dbReference>
<dbReference type="EMBL" id="BIXY01000046">
    <property type="protein sequence ID" value="GCF09592.1"/>
    <property type="molecule type" value="Genomic_DNA"/>
</dbReference>
<reference evidence="8 9" key="1">
    <citation type="submission" date="2019-01" db="EMBL/GenBank/DDBJ databases">
        <title>Draft genome sequence of Dictyobacter sp. Uno17.</title>
        <authorList>
            <person name="Wang C.M."/>
            <person name="Zheng Y."/>
            <person name="Sakai Y."/>
            <person name="Abe K."/>
            <person name="Yokota A."/>
            <person name="Yabe S."/>
        </authorList>
    </citation>
    <scope>NUCLEOTIDE SEQUENCE [LARGE SCALE GENOMIC DNA]</scope>
    <source>
        <strain evidence="8 9">Uno17</strain>
    </source>
</reference>
<keyword evidence="3" id="KW-0731">Sigma factor</keyword>
<keyword evidence="4" id="KW-0238">DNA-binding</keyword>
<dbReference type="Pfam" id="PF04542">
    <property type="entry name" value="Sigma70_r2"/>
    <property type="match status" value="1"/>
</dbReference>
<name>A0A5A5TDU9_9CHLR</name>
<dbReference type="AlphaFoldDB" id="A0A5A5TDU9"/>
<dbReference type="SUPFAM" id="SSF88659">
    <property type="entry name" value="Sigma3 and sigma4 domains of RNA polymerase sigma factors"/>
    <property type="match status" value="1"/>
</dbReference>
<organism evidence="8 9">
    <name type="scientific">Dictyobacter arantiisoli</name>
    <dbReference type="NCBI Taxonomy" id="2014874"/>
    <lineage>
        <taxon>Bacteria</taxon>
        <taxon>Bacillati</taxon>
        <taxon>Chloroflexota</taxon>
        <taxon>Ktedonobacteria</taxon>
        <taxon>Ktedonobacterales</taxon>
        <taxon>Dictyobacteraceae</taxon>
        <taxon>Dictyobacter</taxon>
    </lineage>
</organism>
<evidence type="ECO:0000256" key="4">
    <source>
        <dbReference type="ARBA" id="ARBA00023125"/>
    </source>
</evidence>
<comment type="caution">
    <text evidence="8">The sequence shown here is derived from an EMBL/GenBank/DDBJ whole genome shotgun (WGS) entry which is preliminary data.</text>
</comment>
<protein>
    <submittedName>
        <fullName evidence="8">RNA polymerase sigma-H factor</fullName>
    </submittedName>
</protein>
<dbReference type="GO" id="GO:0003677">
    <property type="term" value="F:DNA binding"/>
    <property type="evidence" value="ECO:0007669"/>
    <property type="project" value="UniProtKB-KW"/>
</dbReference>
<evidence type="ECO:0000256" key="5">
    <source>
        <dbReference type="ARBA" id="ARBA00023163"/>
    </source>
</evidence>
<proteinExistence type="inferred from homology"/>
<dbReference type="Proteomes" id="UP000322530">
    <property type="component" value="Unassembled WGS sequence"/>
</dbReference>
<evidence type="ECO:0000256" key="1">
    <source>
        <dbReference type="ARBA" id="ARBA00010641"/>
    </source>
</evidence>
<feature type="domain" description="RNA polymerase sigma-70 region 2" evidence="6">
    <location>
        <begin position="25"/>
        <end position="92"/>
    </location>
</feature>
<feature type="domain" description="RNA polymerase sigma factor 70 region 4 type 2" evidence="7">
    <location>
        <begin position="132"/>
        <end position="180"/>
    </location>
</feature>
<dbReference type="InterPro" id="IPR039425">
    <property type="entry name" value="RNA_pol_sigma-70-like"/>
</dbReference>
<dbReference type="GO" id="GO:0006352">
    <property type="term" value="P:DNA-templated transcription initiation"/>
    <property type="evidence" value="ECO:0007669"/>
    <property type="project" value="InterPro"/>
</dbReference>
<dbReference type="PANTHER" id="PTHR43133:SF8">
    <property type="entry name" value="RNA POLYMERASE SIGMA FACTOR HI_1459-RELATED"/>
    <property type="match status" value="1"/>
</dbReference>
<evidence type="ECO:0000313" key="9">
    <source>
        <dbReference type="Proteomes" id="UP000322530"/>
    </source>
</evidence>
<evidence type="ECO:0000259" key="6">
    <source>
        <dbReference type="Pfam" id="PF04542"/>
    </source>
</evidence>
<evidence type="ECO:0000313" key="8">
    <source>
        <dbReference type="EMBL" id="GCF09592.1"/>
    </source>
</evidence>
<sequence>MNVVENEAQLVSEACHGSLTAFESLVKLYEPRIRRMIYGMTQDVQLTQDICQDTFLAAYRALPRMEGKELRFAPWLYRIALNLVRSEWRHHKHIKMVPFPTPQGNDDTAFDEQGEDFLVSDEQFEEGVVQRELVRRVLAQLPESSVTCLLLDAEGFSYNEIAETLQDSLSAVRSRLSRARHAFQRIYNRLDQEGS</sequence>
<dbReference type="PANTHER" id="PTHR43133">
    <property type="entry name" value="RNA POLYMERASE ECF-TYPE SIGMA FACTO"/>
    <property type="match status" value="1"/>
</dbReference>
<dbReference type="Gene3D" id="1.10.10.10">
    <property type="entry name" value="Winged helix-like DNA-binding domain superfamily/Winged helix DNA-binding domain"/>
    <property type="match status" value="1"/>
</dbReference>
<dbReference type="NCBIfam" id="TIGR02937">
    <property type="entry name" value="sigma70-ECF"/>
    <property type="match status" value="1"/>
</dbReference>
<dbReference type="SUPFAM" id="SSF88946">
    <property type="entry name" value="Sigma2 domain of RNA polymerase sigma factors"/>
    <property type="match status" value="1"/>
</dbReference>
<dbReference type="InterPro" id="IPR013249">
    <property type="entry name" value="RNA_pol_sigma70_r4_t2"/>
</dbReference>